<dbReference type="OrthoDB" id="3712305at2"/>
<keyword evidence="9" id="KW-1185">Reference proteome</keyword>
<dbReference type="Proteomes" id="UP000199501">
    <property type="component" value="Unassembled WGS sequence"/>
</dbReference>
<evidence type="ECO:0000256" key="3">
    <source>
        <dbReference type="ARBA" id="ARBA00022692"/>
    </source>
</evidence>
<feature type="transmembrane region" description="Helical" evidence="6">
    <location>
        <begin position="201"/>
        <end position="220"/>
    </location>
</feature>
<comment type="subcellular location">
    <subcellularLocation>
        <location evidence="1">Cell membrane</location>
        <topology evidence="1">Multi-pass membrane protein</topology>
    </subcellularLocation>
</comment>
<evidence type="ECO:0000256" key="5">
    <source>
        <dbReference type="ARBA" id="ARBA00023136"/>
    </source>
</evidence>
<name>A0A1G6XWJ4_9PSEU</name>
<keyword evidence="4 6" id="KW-1133">Transmembrane helix</keyword>
<gene>
    <name evidence="8" type="ORF">SAMN05216174_11915</name>
</gene>
<keyword evidence="3 6" id="KW-0812">Transmembrane</keyword>
<accession>A0A1G6XWJ4</accession>
<feature type="domain" description="Type II secretion system protein GspF" evidence="7">
    <location>
        <begin position="95"/>
        <end position="218"/>
    </location>
</feature>
<dbReference type="AlphaFoldDB" id="A0A1G6XWJ4"/>
<evidence type="ECO:0000313" key="8">
    <source>
        <dbReference type="EMBL" id="SDD82043.1"/>
    </source>
</evidence>
<dbReference type="RefSeq" id="WP_091456577.1">
    <property type="nucleotide sequence ID" value="NZ_FMZZ01000019.1"/>
</dbReference>
<dbReference type="STRING" id="1271860.SAMN05216174_11915"/>
<keyword evidence="5 6" id="KW-0472">Membrane</keyword>
<organism evidence="8 9">
    <name type="scientific">Actinokineospora iranica</name>
    <dbReference type="NCBI Taxonomy" id="1271860"/>
    <lineage>
        <taxon>Bacteria</taxon>
        <taxon>Bacillati</taxon>
        <taxon>Actinomycetota</taxon>
        <taxon>Actinomycetes</taxon>
        <taxon>Pseudonocardiales</taxon>
        <taxon>Pseudonocardiaceae</taxon>
        <taxon>Actinokineospora</taxon>
    </lineage>
</organism>
<evidence type="ECO:0000256" key="4">
    <source>
        <dbReference type="ARBA" id="ARBA00022989"/>
    </source>
</evidence>
<evidence type="ECO:0000313" key="9">
    <source>
        <dbReference type="Proteomes" id="UP000199501"/>
    </source>
</evidence>
<dbReference type="Pfam" id="PF00482">
    <property type="entry name" value="T2SSF"/>
    <property type="match status" value="1"/>
</dbReference>
<proteinExistence type="predicted"/>
<dbReference type="InterPro" id="IPR018076">
    <property type="entry name" value="T2SS_GspF_dom"/>
</dbReference>
<evidence type="ECO:0000259" key="7">
    <source>
        <dbReference type="Pfam" id="PF00482"/>
    </source>
</evidence>
<evidence type="ECO:0000256" key="6">
    <source>
        <dbReference type="SAM" id="Phobius"/>
    </source>
</evidence>
<sequence>MVTLLVLAAALAAWPRGTAARRLRLLGNGGRPRAWPRPRPHTVLVIVAAAVPGWLALGTGGALAAALVAATAWRRRRSRRELRDTFTAVDGLVEALRSLVAELAAGAHPADAAERAAADADPAAARVLRGAAGAVRLGGDVGAALSRGGLAPALADAAHQLGRAWQLAARHGLPLADVLDAVARDLDQRSRFSRRVLARMAGPRASATVLAGLPVLGILLGEAMGAHPLAVLSDGMAGQVLLVLGVALVCAGLAWAARLTGQAVLR</sequence>
<dbReference type="PANTHER" id="PTHR35007">
    <property type="entry name" value="INTEGRAL MEMBRANE PROTEIN-RELATED"/>
    <property type="match status" value="1"/>
</dbReference>
<reference evidence="9" key="1">
    <citation type="submission" date="2016-10" db="EMBL/GenBank/DDBJ databases">
        <authorList>
            <person name="Varghese N."/>
            <person name="Submissions S."/>
        </authorList>
    </citation>
    <scope>NUCLEOTIDE SEQUENCE [LARGE SCALE GENOMIC DNA]</scope>
    <source>
        <strain evidence="9">IBRC-M 10403</strain>
    </source>
</reference>
<feature type="transmembrane region" description="Helical" evidence="6">
    <location>
        <begin position="240"/>
        <end position="257"/>
    </location>
</feature>
<dbReference type="GO" id="GO:0005886">
    <property type="term" value="C:plasma membrane"/>
    <property type="evidence" value="ECO:0007669"/>
    <property type="project" value="UniProtKB-SubCell"/>
</dbReference>
<feature type="transmembrane region" description="Helical" evidence="6">
    <location>
        <begin position="43"/>
        <end position="73"/>
    </location>
</feature>
<protein>
    <submittedName>
        <fullName evidence="8">Tight adherence protein B</fullName>
    </submittedName>
</protein>
<evidence type="ECO:0000256" key="2">
    <source>
        <dbReference type="ARBA" id="ARBA00022475"/>
    </source>
</evidence>
<dbReference type="EMBL" id="FMZZ01000019">
    <property type="protein sequence ID" value="SDD82043.1"/>
    <property type="molecule type" value="Genomic_DNA"/>
</dbReference>
<keyword evidence="2" id="KW-1003">Cell membrane</keyword>
<evidence type="ECO:0000256" key="1">
    <source>
        <dbReference type="ARBA" id="ARBA00004651"/>
    </source>
</evidence>
<dbReference type="PANTHER" id="PTHR35007:SF4">
    <property type="entry name" value="CONSERVED TRANSMEMBRANE PROTEIN-RELATED"/>
    <property type="match status" value="1"/>
</dbReference>